<gene>
    <name evidence="3" type="ORF">HY834_11050</name>
</gene>
<proteinExistence type="predicted"/>
<dbReference type="AlphaFoldDB" id="A0A933NWV0"/>
<dbReference type="InterPro" id="IPR039448">
    <property type="entry name" value="Beta_helix"/>
</dbReference>
<dbReference type="InterPro" id="IPR012334">
    <property type="entry name" value="Pectin_lyas_fold"/>
</dbReference>
<name>A0A933NWV0_9HYPH</name>
<feature type="domain" description="Right handed beta helix" evidence="2">
    <location>
        <begin position="159"/>
        <end position="315"/>
    </location>
</feature>
<dbReference type="InterPro" id="IPR022388">
    <property type="entry name" value="CHP03808"/>
</dbReference>
<dbReference type="PROSITE" id="PS51318">
    <property type="entry name" value="TAT"/>
    <property type="match status" value="1"/>
</dbReference>
<dbReference type="Gene3D" id="2.160.20.10">
    <property type="entry name" value="Single-stranded right-handed beta-helix, Pectin lyase-like"/>
    <property type="match status" value="3"/>
</dbReference>
<feature type="chain" id="PRO_5037105105" evidence="1">
    <location>
        <begin position="31"/>
        <end position="450"/>
    </location>
</feature>
<organism evidence="3 4">
    <name type="scientific">Devosia nanyangense</name>
    <dbReference type="NCBI Taxonomy" id="1228055"/>
    <lineage>
        <taxon>Bacteria</taxon>
        <taxon>Pseudomonadati</taxon>
        <taxon>Pseudomonadota</taxon>
        <taxon>Alphaproteobacteria</taxon>
        <taxon>Hyphomicrobiales</taxon>
        <taxon>Devosiaceae</taxon>
        <taxon>Devosia</taxon>
    </lineage>
</organism>
<dbReference type="SMART" id="SM00710">
    <property type="entry name" value="PbH1"/>
    <property type="match status" value="8"/>
</dbReference>
<evidence type="ECO:0000313" key="3">
    <source>
        <dbReference type="EMBL" id="MBI4922279.1"/>
    </source>
</evidence>
<reference evidence="3" key="1">
    <citation type="submission" date="2020-07" db="EMBL/GenBank/DDBJ databases">
        <title>Huge and variable diversity of episymbiotic CPR bacteria and DPANN archaea in groundwater ecosystems.</title>
        <authorList>
            <person name="He C.Y."/>
            <person name="Keren R."/>
            <person name="Whittaker M."/>
            <person name="Farag I.F."/>
            <person name="Doudna J."/>
            <person name="Cate J.H.D."/>
            <person name="Banfield J.F."/>
        </authorList>
    </citation>
    <scope>NUCLEOTIDE SEQUENCE</scope>
    <source>
        <strain evidence="3">NC_groundwater_1586_Pr3_B-0.1um_66_15</strain>
    </source>
</reference>
<dbReference type="InterPro" id="IPR011050">
    <property type="entry name" value="Pectin_lyase_fold/virulence"/>
</dbReference>
<evidence type="ECO:0000313" key="4">
    <source>
        <dbReference type="Proteomes" id="UP000782610"/>
    </source>
</evidence>
<dbReference type="EMBL" id="JACRAF010000029">
    <property type="protein sequence ID" value="MBI4922279.1"/>
    <property type="molecule type" value="Genomic_DNA"/>
</dbReference>
<dbReference type="Pfam" id="PF13229">
    <property type="entry name" value="Beta_helix"/>
    <property type="match status" value="1"/>
</dbReference>
<sequence>MTRSIVSRRKALTGLGALLAYPALTRGAWADQFIDPFEFGLSGESQDDQSAAMQAAIDAASLRAKDVLLPPGEYYVRDLELRGSMRLFGVPGGTHLVGWGGGPIGRLGSVSDLVLDGMSFSAGEGRPDGENRGLLEFEDSTAVTIRNCMFTGAPICGLSVLRAGATIENCDFIGLGDAAIHSADSRGLMIRGNRISECGNAGVRIWRGESGPDGSIITGNRIAQIDWQGGGNGQTGNGVNVFQADDVIVADNVISGCAFSAIRVNAGNNTQIRGNTCLDSGEVAIFSEFGFSGSVIADNIVDGAATGISITNLDSGGHLATCTGNIVRNITAASAVNPDTRPVGIYAEADTVVANNTIEGVPGIGIVAGYGPYVRNVIVSDNVIIGVETGIGVSVVQEQSPGPVRVSGNIIGKGAAHAIVGMEWENIVSTDLAADAGRYPNVTVSGNTAG</sequence>
<dbReference type="NCBIfam" id="TIGR03808">
    <property type="entry name" value="RR_plus_rpt_1"/>
    <property type="match status" value="1"/>
</dbReference>
<feature type="signal peptide" evidence="1">
    <location>
        <begin position="1"/>
        <end position="30"/>
    </location>
</feature>
<keyword evidence="1" id="KW-0732">Signal</keyword>
<protein>
    <submittedName>
        <fullName evidence="3">TIGR03808 family TAT-translocated repetitive protein</fullName>
    </submittedName>
</protein>
<dbReference type="SUPFAM" id="SSF51126">
    <property type="entry name" value="Pectin lyase-like"/>
    <property type="match status" value="2"/>
</dbReference>
<evidence type="ECO:0000259" key="2">
    <source>
        <dbReference type="Pfam" id="PF13229"/>
    </source>
</evidence>
<dbReference type="InterPro" id="IPR006626">
    <property type="entry name" value="PbH1"/>
</dbReference>
<evidence type="ECO:0000256" key="1">
    <source>
        <dbReference type="SAM" id="SignalP"/>
    </source>
</evidence>
<dbReference type="InterPro" id="IPR006311">
    <property type="entry name" value="TAT_signal"/>
</dbReference>
<comment type="caution">
    <text evidence="3">The sequence shown here is derived from an EMBL/GenBank/DDBJ whole genome shotgun (WGS) entry which is preliminary data.</text>
</comment>
<dbReference type="Proteomes" id="UP000782610">
    <property type="component" value="Unassembled WGS sequence"/>
</dbReference>
<accession>A0A933NWV0</accession>